<proteinExistence type="predicted"/>
<evidence type="ECO:0000256" key="1">
    <source>
        <dbReference type="SAM" id="MobiDB-lite"/>
    </source>
</evidence>
<organism evidence="2 3">
    <name type="scientific">Cedecea neteri</name>
    <dbReference type="NCBI Taxonomy" id="158822"/>
    <lineage>
        <taxon>Bacteria</taxon>
        <taxon>Pseudomonadati</taxon>
        <taxon>Pseudomonadota</taxon>
        <taxon>Gammaproteobacteria</taxon>
        <taxon>Enterobacterales</taxon>
        <taxon>Enterobacteriaceae</taxon>
        <taxon>Cedecea</taxon>
    </lineage>
</organism>
<dbReference type="EMBL" id="UAVU01000003">
    <property type="protein sequence ID" value="SQA98923.1"/>
    <property type="molecule type" value="Genomic_DNA"/>
</dbReference>
<sequence length="48" mass="5062">MVANELGVSSKDVLEMESRMAAQDMTFDMSNDDDSDGQPMAPVAVPAG</sequence>
<gene>
    <name evidence="2" type="primary">rpoH_3</name>
    <name evidence="2" type="ORF">NCTC12120_02822</name>
</gene>
<protein>
    <submittedName>
        <fullName evidence="2">Heat shock regulatory protein F33.4</fullName>
    </submittedName>
</protein>
<evidence type="ECO:0000313" key="3">
    <source>
        <dbReference type="Proteomes" id="UP000251197"/>
    </source>
</evidence>
<evidence type="ECO:0000313" key="2">
    <source>
        <dbReference type="EMBL" id="SQA98923.1"/>
    </source>
</evidence>
<dbReference type="AlphaFoldDB" id="A0A2X2TE75"/>
<reference evidence="2 3" key="1">
    <citation type="submission" date="2018-06" db="EMBL/GenBank/DDBJ databases">
        <authorList>
            <consortium name="Pathogen Informatics"/>
            <person name="Doyle S."/>
        </authorList>
    </citation>
    <scope>NUCLEOTIDE SEQUENCE [LARGE SCALE GENOMIC DNA]</scope>
    <source>
        <strain evidence="2 3">NCTC12120</strain>
    </source>
</reference>
<dbReference type="Proteomes" id="UP000251197">
    <property type="component" value="Unassembled WGS sequence"/>
</dbReference>
<accession>A0A2X2TE75</accession>
<keyword evidence="2" id="KW-0346">Stress response</keyword>
<feature type="region of interest" description="Disordered" evidence="1">
    <location>
        <begin position="27"/>
        <end position="48"/>
    </location>
</feature>
<name>A0A2X2TE75_9ENTR</name>